<keyword evidence="3" id="KW-1185">Reference proteome</keyword>
<name>A0A344J7U5_9GAMM</name>
<protein>
    <recommendedName>
        <fullName evidence="4">Exo-alpha-sialidase</fullName>
    </recommendedName>
</protein>
<dbReference type="PROSITE" id="PS51257">
    <property type="entry name" value="PROKAR_LIPOPROTEIN"/>
    <property type="match status" value="1"/>
</dbReference>
<proteinExistence type="predicted"/>
<keyword evidence="1" id="KW-0732">Signal</keyword>
<feature type="signal peptide" evidence="1">
    <location>
        <begin position="1"/>
        <end position="20"/>
    </location>
</feature>
<accession>A0A344J7U5</accession>
<dbReference type="SUPFAM" id="SSF50939">
    <property type="entry name" value="Sialidases"/>
    <property type="match status" value="1"/>
</dbReference>
<dbReference type="AlphaFoldDB" id="A0A344J7U5"/>
<feature type="chain" id="PRO_5016599620" description="Exo-alpha-sialidase" evidence="1">
    <location>
        <begin position="21"/>
        <end position="426"/>
    </location>
</feature>
<dbReference type="Proteomes" id="UP000251842">
    <property type="component" value="Chromosome"/>
</dbReference>
<dbReference type="CDD" id="cd15482">
    <property type="entry name" value="Sialidase_non-viral"/>
    <property type="match status" value="1"/>
</dbReference>
<reference evidence="3" key="1">
    <citation type="submission" date="2018-05" db="EMBL/GenBank/DDBJ databases">
        <title>Luteimonas pekinense sp. nov., isolated from human Meibomian gland secretions, Beijing, China.</title>
        <authorList>
            <person name="Wen T."/>
            <person name="Bai H."/>
            <person name="Lv H."/>
        </authorList>
    </citation>
    <scope>NUCLEOTIDE SEQUENCE [LARGE SCALE GENOMIC DNA]</scope>
    <source>
        <strain evidence="3">83-4</strain>
    </source>
</reference>
<evidence type="ECO:0000313" key="3">
    <source>
        <dbReference type="Proteomes" id="UP000251842"/>
    </source>
</evidence>
<dbReference type="OrthoDB" id="9764969at2"/>
<dbReference type="KEGG" id="lue:DCD74_10795"/>
<evidence type="ECO:0000256" key="1">
    <source>
        <dbReference type="SAM" id="SignalP"/>
    </source>
</evidence>
<evidence type="ECO:0008006" key="4">
    <source>
        <dbReference type="Google" id="ProtNLM"/>
    </source>
</evidence>
<dbReference type="RefSeq" id="WP_112927316.1">
    <property type="nucleotide sequence ID" value="NZ_CP029556.1"/>
</dbReference>
<evidence type="ECO:0000313" key="2">
    <source>
        <dbReference type="EMBL" id="AXA85105.1"/>
    </source>
</evidence>
<gene>
    <name evidence="2" type="ORF">DCD74_10795</name>
</gene>
<organism evidence="2 3">
    <name type="scientific">Solilutibacter oculi</name>
    <dbReference type="NCBI Taxonomy" id="2698682"/>
    <lineage>
        <taxon>Bacteria</taxon>
        <taxon>Pseudomonadati</taxon>
        <taxon>Pseudomonadota</taxon>
        <taxon>Gammaproteobacteria</taxon>
        <taxon>Lysobacterales</taxon>
        <taxon>Lysobacteraceae</taxon>
        <taxon>Solilutibacter</taxon>
    </lineage>
</organism>
<dbReference type="Gene3D" id="2.120.10.10">
    <property type="match status" value="1"/>
</dbReference>
<dbReference type="EMBL" id="CP029556">
    <property type="protein sequence ID" value="AXA85105.1"/>
    <property type="molecule type" value="Genomic_DNA"/>
</dbReference>
<sequence>MRLHRRIARIVACAGLIALAGCQPASSTDHSNHASVATSDIPQTMRVTPWPLPASPGAASPDLRIAPDGRLLLGWLQAGDNGTQHFRFAIADAKGAWPAQAPRDIASGSDLVANWADTPHLIATADGALWAHWLQRQGEERGGYDVVLARSDDGGRSWQATVKVNDDGTDSEHGFATLWPEGADRIGIAWLDGRNTAGAHAHHGGGRMTLRTASFDARLARHDERELDASTCDCCQTGAALVAGEPMLAWRGRDADETRDILSSRRIDGRWQAARAVHADGWRIEGCPVNGPALAAHGNSALAGWYTEADGGPRVRIARAAGRGFGPMHEVDAGAPVLGRVAVALDAKQAWVAWLREADGVQSLMLARFSPALDREWQRIEVAKLKARGHASGLPRLVSDGRGAWLVWTDVEAGARVLHGARIGVE</sequence>
<dbReference type="InterPro" id="IPR036278">
    <property type="entry name" value="Sialidase_sf"/>
</dbReference>